<dbReference type="PANTHER" id="PTHR31873">
    <property type="entry name" value="L-ASPARTATE DEHYDROGENASE-RELATED"/>
    <property type="match status" value="1"/>
</dbReference>
<evidence type="ECO:0000313" key="5">
    <source>
        <dbReference type="EMBL" id="PYH92831.1"/>
    </source>
</evidence>
<dbReference type="GO" id="GO:0009435">
    <property type="term" value="P:NAD+ biosynthetic process"/>
    <property type="evidence" value="ECO:0007669"/>
    <property type="project" value="InterPro"/>
</dbReference>
<evidence type="ECO:0000259" key="3">
    <source>
        <dbReference type="Pfam" id="PF01958"/>
    </source>
</evidence>
<dbReference type="SUPFAM" id="SSF55347">
    <property type="entry name" value="Glyceraldehyde-3-phosphate dehydrogenase-like, C-terminal domain"/>
    <property type="match status" value="1"/>
</dbReference>
<dbReference type="Pfam" id="PF01958">
    <property type="entry name" value="Asp_DH_C"/>
    <property type="match status" value="1"/>
</dbReference>
<dbReference type="OrthoDB" id="4310724at2759"/>
<dbReference type="InterPro" id="IPR011182">
    <property type="entry name" value="L-Asp_DH"/>
</dbReference>
<dbReference type="InterPro" id="IPR005106">
    <property type="entry name" value="Asp/hSer_DH_NAD-bd"/>
</dbReference>
<dbReference type="PIRSF" id="PIRSF005227">
    <property type="entry name" value="Asp_dh_NAD_syn"/>
    <property type="match status" value="1"/>
</dbReference>
<keyword evidence="6" id="KW-1185">Reference proteome</keyword>
<feature type="domain" description="Aspartate/homoserine dehydrogenase NAD-binding" evidence="4">
    <location>
        <begin position="8"/>
        <end position="119"/>
    </location>
</feature>
<dbReference type="NCBIfam" id="NF009828">
    <property type="entry name" value="PRK13303.1-3"/>
    <property type="match status" value="1"/>
</dbReference>
<evidence type="ECO:0000259" key="4">
    <source>
        <dbReference type="Pfam" id="PF03447"/>
    </source>
</evidence>
<dbReference type="GO" id="GO:0033735">
    <property type="term" value="F:aspartate dehydrogenase [NAD(P)+] activity"/>
    <property type="evidence" value="ECO:0007669"/>
    <property type="project" value="InterPro"/>
</dbReference>
<dbReference type="Gene3D" id="3.30.360.10">
    <property type="entry name" value="Dihydrodipicolinate Reductase, domain 2"/>
    <property type="match status" value="1"/>
</dbReference>
<dbReference type="VEuPathDB" id="FungiDB:BO71DRAFT_15770"/>
<dbReference type="Pfam" id="PF03447">
    <property type="entry name" value="NAD_binding_3"/>
    <property type="match status" value="1"/>
</dbReference>
<reference evidence="5 6" key="1">
    <citation type="submission" date="2018-02" db="EMBL/GenBank/DDBJ databases">
        <title>The genomes of Aspergillus section Nigri reveals drivers in fungal speciation.</title>
        <authorList>
            <consortium name="DOE Joint Genome Institute"/>
            <person name="Vesth T.C."/>
            <person name="Nybo J."/>
            <person name="Theobald S."/>
            <person name="Brandl J."/>
            <person name="Frisvad J.C."/>
            <person name="Nielsen K.F."/>
            <person name="Lyhne E.K."/>
            <person name="Kogle M.E."/>
            <person name="Kuo A."/>
            <person name="Riley R."/>
            <person name="Clum A."/>
            <person name="Nolan M."/>
            <person name="Lipzen A."/>
            <person name="Salamov A."/>
            <person name="Henrissat B."/>
            <person name="Wiebenga A."/>
            <person name="De vries R.P."/>
            <person name="Grigoriev I.V."/>
            <person name="Mortensen U.H."/>
            <person name="Andersen M.R."/>
            <person name="Baker S.E."/>
        </authorList>
    </citation>
    <scope>NUCLEOTIDE SEQUENCE [LARGE SCALE GENOMIC DNA]</scope>
    <source>
        <strain evidence="5 6">CBS 707.79</strain>
    </source>
</reference>
<dbReference type="AlphaFoldDB" id="A0A319D6K2"/>
<dbReference type="EMBL" id="KZ825906">
    <property type="protein sequence ID" value="PYH92831.1"/>
    <property type="molecule type" value="Genomic_DNA"/>
</dbReference>
<organism evidence="5 6">
    <name type="scientific">Aspergillus ellipticus CBS 707.79</name>
    <dbReference type="NCBI Taxonomy" id="1448320"/>
    <lineage>
        <taxon>Eukaryota</taxon>
        <taxon>Fungi</taxon>
        <taxon>Dikarya</taxon>
        <taxon>Ascomycota</taxon>
        <taxon>Pezizomycotina</taxon>
        <taxon>Eurotiomycetes</taxon>
        <taxon>Eurotiomycetidae</taxon>
        <taxon>Eurotiales</taxon>
        <taxon>Aspergillaceae</taxon>
        <taxon>Aspergillus</taxon>
        <taxon>Aspergillus subgen. Circumdati</taxon>
    </lineage>
</organism>
<dbReference type="Proteomes" id="UP000247810">
    <property type="component" value="Unassembled WGS sequence"/>
</dbReference>
<feature type="domain" description="Aspartate dehydrogenase" evidence="3">
    <location>
        <begin position="168"/>
        <end position="254"/>
    </location>
</feature>
<proteinExistence type="inferred from homology"/>
<accession>A0A319D6K2</accession>
<dbReference type="PANTHER" id="PTHR31873:SF6">
    <property type="entry name" value="ASPARTATE DEHYDROGENASE DOMAIN-CONTAINING PROTEIN"/>
    <property type="match status" value="1"/>
</dbReference>
<comment type="similarity">
    <text evidence="1">Belongs to the L-aspartate dehydrogenase family.</text>
</comment>
<evidence type="ECO:0000256" key="2">
    <source>
        <dbReference type="ARBA" id="ARBA00020169"/>
    </source>
</evidence>
<dbReference type="Gene3D" id="3.40.50.720">
    <property type="entry name" value="NAD(P)-binding Rossmann-like Domain"/>
    <property type="match status" value="1"/>
</dbReference>
<dbReference type="InterPro" id="IPR036291">
    <property type="entry name" value="NAD(P)-bd_dom_sf"/>
</dbReference>
<sequence length="269" mass="28291">MLSVGLLGCGEIRRSTLSTIATTPIEGISLGVICCRSTRKQAAGDLFPDATVVEHWSDYCGPALNIIIEAACQDAVTNLGPKILAAGSDLFLLSLGALADKKLHQNMLEAAEAGNSRIIIMAEALAGFDGLHSLRHAGLKSVLYRSTKPPKAWKGTLAETLIDLDGLNGSTVFYRSNAVEAALQFLRNANMAAAVALPGVGFEKTQVELVADANSCNNSGQIIATSKCATLNLELRGEGFAGNSKSSQITALRVVAALEQRVARLYFAS</sequence>
<name>A0A319D6K2_9EURO</name>
<dbReference type="SUPFAM" id="SSF51735">
    <property type="entry name" value="NAD(P)-binding Rossmann-fold domains"/>
    <property type="match status" value="1"/>
</dbReference>
<evidence type="ECO:0000256" key="1">
    <source>
        <dbReference type="ARBA" id="ARBA00008331"/>
    </source>
</evidence>
<gene>
    <name evidence="5" type="ORF">BO71DRAFT_15770</name>
</gene>
<protein>
    <recommendedName>
        <fullName evidence="2">Aspartate dehydrogenase domain-containing protein</fullName>
    </recommendedName>
</protein>
<dbReference type="GO" id="GO:0050661">
    <property type="term" value="F:NADP binding"/>
    <property type="evidence" value="ECO:0007669"/>
    <property type="project" value="InterPro"/>
</dbReference>
<dbReference type="InterPro" id="IPR002811">
    <property type="entry name" value="Asp_DH"/>
</dbReference>
<evidence type="ECO:0000313" key="6">
    <source>
        <dbReference type="Proteomes" id="UP000247810"/>
    </source>
</evidence>